<evidence type="ECO:0000256" key="2">
    <source>
        <dbReference type="SAM" id="Phobius"/>
    </source>
</evidence>
<sequence length="137" mass="15723">MTEDMSNMYNEDSSDGGDYLPHSNNLRSLSRIRRQWYNDNETPLHIPNRCPRGLNSRILRIYGTDLLNPHLSQINNPVEPKPTVTNQGTQCENTYSPLEAVNILLESLVPKNPMELCFIMMLIMLVAVGLMIYLIHH</sequence>
<protein>
    <submittedName>
        <fullName evidence="3">Uncharacterized protein</fullName>
    </submittedName>
</protein>
<keyword evidence="2" id="KW-0812">Transmembrane</keyword>
<gene>
    <name evidence="3" type="ORF">KR093_010822</name>
</gene>
<dbReference type="AlphaFoldDB" id="A0AAD4PQW0"/>
<keyword evidence="2" id="KW-0472">Membrane</keyword>
<organism evidence="3 4">
    <name type="scientific">Drosophila rubida</name>
    <dbReference type="NCBI Taxonomy" id="30044"/>
    <lineage>
        <taxon>Eukaryota</taxon>
        <taxon>Metazoa</taxon>
        <taxon>Ecdysozoa</taxon>
        <taxon>Arthropoda</taxon>
        <taxon>Hexapoda</taxon>
        <taxon>Insecta</taxon>
        <taxon>Pterygota</taxon>
        <taxon>Neoptera</taxon>
        <taxon>Endopterygota</taxon>
        <taxon>Diptera</taxon>
        <taxon>Brachycera</taxon>
        <taxon>Muscomorpha</taxon>
        <taxon>Ephydroidea</taxon>
        <taxon>Drosophilidae</taxon>
        <taxon>Drosophila</taxon>
    </lineage>
</organism>
<name>A0AAD4PQW0_9MUSC</name>
<feature type="region of interest" description="Disordered" evidence="1">
    <location>
        <begin position="1"/>
        <end position="22"/>
    </location>
</feature>
<feature type="compositionally biased region" description="Polar residues" evidence="1">
    <location>
        <begin position="1"/>
        <end position="11"/>
    </location>
</feature>
<evidence type="ECO:0000313" key="4">
    <source>
        <dbReference type="Proteomes" id="UP001200034"/>
    </source>
</evidence>
<evidence type="ECO:0000313" key="3">
    <source>
        <dbReference type="EMBL" id="KAH8385489.1"/>
    </source>
</evidence>
<accession>A0AAD4PQW0</accession>
<feature type="transmembrane region" description="Helical" evidence="2">
    <location>
        <begin position="116"/>
        <end position="135"/>
    </location>
</feature>
<dbReference type="EMBL" id="JAJJHW010000454">
    <property type="protein sequence ID" value="KAH8385489.1"/>
    <property type="molecule type" value="Genomic_DNA"/>
</dbReference>
<comment type="caution">
    <text evidence="3">The sequence shown here is derived from an EMBL/GenBank/DDBJ whole genome shotgun (WGS) entry which is preliminary data.</text>
</comment>
<proteinExistence type="predicted"/>
<keyword evidence="2" id="KW-1133">Transmembrane helix</keyword>
<keyword evidence="4" id="KW-1185">Reference proteome</keyword>
<reference evidence="3" key="1">
    <citation type="journal article" date="2021" name="Mol. Ecol. Resour.">
        <title>Phylogenomic analyses of the genus Drosophila reveals genomic signals of climate adaptation.</title>
        <authorList>
            <person name="Li F."/>
            <person name="Rane R.V."/>
            <person name="Luria V."/>
            <person name="Xiong Z."/>
            <person name="Chen J."/>
            <person name="Li Z."/>
            <person name="Catullo R.A."/>
            <person name="Griffin P.C."/>
            <person name="Schiffer M."/>
            <person name="Pearce S."/>
            <person name="Lee S.F."/>
            <person name="McElroy K."/>
            <person name="Stocker A."/>
            <person name="Shirriffs J."/>
            <person name="Cockerell F."/>
            <person name="Coppin C."/>
            <person name="Sgro C.M."/>
            <person name="Karger A."/>
            <person name="Cain J.W."/>
            <person name="Weber J.A."/>
            <person name="Santpere G."/>
            <person name="Kirschner M.W."/>
            <person name="Hoffmann A.A."/>
            <person name="Oakeshott J.G."/>
            <person name="Zhang G."/>
        </authorList>
    </citation>
    <scope>NUCLEOTIDE SEQUENCE</scope>
    <source>
        <strain evidence="3">BGI-SZ-2011g</strain>
    </source>
</reference>
<dbReference type="Proteomes" id="UP001200034">
    <property type="component" value="Unassembled WGS sequence"/>
</dbReference>
<evidence type="ECO:0000256" key="1">
    <source>
        <dbReference type="SAM" id="MobiDB-lite"/>
    </source>
</evidence>